<dbReference type="Pfam" id="PF12408">
    <property type="entry name" value="DUF3666"/>
    <property type="match status" value="1"/>
</dbReference>
<comment type="caution">
    <text evidence="3">The sequence shown here is derived from an EMBL/GenBank/DDBJ whole genome shotgun (WGS) entry which is preliminary data.</text>
</comment>
<dbReference type="PANTHER" id="PTHR30345">
    <property type="entry name" value="RIBOSE-5-PHOSPHATE ISOMERASE B"/>
    <property type="match status" value="1"/>
</dbReference>
<evidence type="ECO:0000313" key="3">
    <source>
        <dbReference type="EMBL" id="PRY65409.1"/>
    </source>
</evidence>
<accession>A0A2T0V5D6</accession>
<dbReference type="SUPFAM" id="SSF89623">
    <property type="entry name" value="Ribose/Galactose isomerase RpiB/AlsB"/>
    <property type="match status" value="1"/>
</dbReference>
<keyword evidence="4" id="KW-1185">Reference proteome</keyword>
<evidence type="ECO:0000259" key="2">
    <source>
        <dbReference type="Pfam" id="PF12408"/>
    </source>
</evidence>
<dbReference type="InterPro" id="IPR036569">
    <property type="entry name" value="RpiB_LacA_LacB_sf"/>
</dbReference>
<dbReference type="Gene3D" id="3.40.1400.10">
    <property type="entry name" value="Sugar-phosphate isomerase, RpiB/LacA/LacB"/>
    <property type="match status" value="1"/>
</dbReference>
<proteinExistence type="inferred from homology"/>
<name>A0A2T0V5D6_9MICO</name>
<gene>
    <name evidence="3" type="ORF">B0I08_11041</name>
</gene>
<evidence type="ECO:0000256" key="1">
    <source>
        <dbReference type="ARBA" id="ARBA00008754"/>
    </source>
</evidence>
<dbReference type="PANTHER" id="PTHR30345:SF6">
    <property type="entry name" value="RIBOSE 5-PHOSPHATE ISOMERASE"/>
    <property type="match status" value="1"/>
</dbReference>
<keyword evidence="3" id="KW-0413">Isomerase</keyword>
<dbReference type="GO" id="GO:0016861">
    <property type="term" value="F:intramolecular oxidoreductase activity, interconverting aldoses and ketoses"/>
    <property type="evidence" value="ECO:0007669"/>
    <property type="project" value="UniProtKB-ARBA"/>
</dbReference>
<dbReference type="Pfam" id="PF02502">
    <property type="entry name" value="LacAB_rpiB"/>
    <property type="match status" value="1"/>
</dbReference>
<dbReference type="OrthoDB" id="1778624at2"/>
<sequence>MKIALINENSQATKNAVIYEALTRVTDAKGYKTFNYGMYGTEGESQLTYVQNGLLASILLGSKAADFVVTGCGTGIGAMLACNSFPGVVCGFAVDPTDAYLFSQVNGGNAISIPYAKGFGWGAELNLTLLFERLFAEPMGGGYPKERAVAEQRNAGILDEMKALVYRPLIDVLKEIDQDFLRETIGTEHFTEYFTANADEGEVRDYILSSLA</sequence>
<dbReference type="RefSeq" id="WP_106214634.1">
    <property type="nucleotide sequence ID" value="NZ_PVTL01000010.1"/>
</dbReference>
<dbReference type="InterPro" id="IPR022133">
    <property type="entry name" value="Ribose_5_isomerase_C"/>
</dbReference>
<dbReference type="InterPro" id="IPR003500">
    <property type="entry name" value="RpiB_LacA_LacB"/>
</dbReference>
<comment type="similarity">
    <text evidence="1">Belongs to the LacAB/RpiB family.</text>
</comment>
<feature type="domain" description="Ribose-5-phosphate isomerase C-terminal" evidence="2">
    <location>
        <begin position="165"/>
        <end position="207"/>
    </location>
</feature>
<evidence type="ECO:0000313" key="4">
    <source>
        <dbReference type="Proteomes" id="UP000237983"/>
    </source>
</evidence>
<dbReference type="Proteomes" id="UP000237983">
    <property type="component" value="Unassembled WGS sequence"/>
</dbReference>
<dbReference type="EMBL" id="PVTL01000010">
    <property type="protein sequence ID" value="PRY65409.1"/>
    <property type="molecule type" value="Genomic_DNA"/>
</dbReference>
<dbReference type="NCBIfam" id="NF006753">
    <property type="entry name" value="PRK09273.1"/>
    <property type="match status" value="1"/>
</dbReference>
<protein>
    <submittedName>
        <fullName evidence="3">Ribose 5-phosphate isomerase RpiB</fullName>
    </submittedName>
</protein>
<dbReference type="AlphaFoldDB" id="A0A2T0V5D6"/>
<reference evidence="3 4" key="1">
    <citation type="submission" date="2018-03" db="EMBL/GenBank/DDBJ databases">
        <title>Genomic Encyclopedia of Type Strains, Phase III (KMG-III): the genomes of soil and plant-associated and newly described type strains.</title>
        <authorList>
            <person name="Whitman W."/>
        </authorList>
    </citation>
    <scope>NUCLEOTIDE SEQUENCE [LARGE SCALE GENOMIC DNA]</scope>
    <source>
        <strain evidence="3 4">CGMCC 1.12484</strain>
    </source>
</reference>
<dbReference type="GO" id="GO:0005975">
    <property type="term" value="P:carbohydrate metabolic process"/>
    <property type="evidence" value="ECO:0007669"/>
    <property type="project" value="InterPro"/>
</dbReference>
<organism evidence="3 4">
    <name type="scientific">Glaciihabitans tibetensis</name>
    <dbReference type="NCBI Taxonomy" id="1266600"/>
    <lineage>
        <taxon>Bacteria</taxon>
        <taxon>Bacillati</taxon>
        <taxon>Actinomycetota</taxon>
        <taxon>Actinomycetes</taxon>
        <taxon>Micrococcales</taxon>
        <taxon>Microbacteriaceae</taxon>
        <taxon>Glaciihabitans</taxon>
    </lineage>
</organism>